<evidence type="ECO:0000313" key="3">
    <source>
        <dbReference type="Proteomes" id="UP000217199"/>
    </source>
</evidence>
<protein>
    <submittedName>
        <fullName evidence="2">Uncharacterized protein</fullName>
    </submittedName>
</protein>
<keyword evidence="3" id="KW-1185">Reference proteome</keyword>
<dbReference type="AlphaFoldDB" id="A0A286UFS8"/>
<gene>
    <name evidence="2" type="ORF">PNOK_0682100</name>
</gene>
<dbReference type="EMBL" id="NBII01000006">
    <property type="protein sequence ID" value="PAV18335.1"/>
    <property type="molecule type" value="Genomic_DNA"/>
</dbReference>
<comment type="caution">
    <text evidence="2">The sequence shown here is derived from an EMBL/GenBank/DDBJ whole genome shotgun (WGS) entry which is preliminary data.</text>
</comment>
<evidence type="ECO:0000313" key="2">
    <source>
        <dbReference type="EMBL" id="PAV18335.1"/>
    </source>
</evidence>
<proteinExistence type="predicted"/>
<organism evidence="2 3">
    <name type="scientific">Pyrrhoderma noxium</name>
    <dbReference type="NCBI Taxonomy" id="2282107"/>
    <lineage>
        <taxon>Eukaryota</taxon>
        <taxon>Fungi</taxon>
        <taxon>Dikarya</taxon>
        <taxon>Basidiomycota</taxon>
        <taxon>Agaricomycotina</taxon>
        <taxon>Agaricomycetes</taxon>
        <taxon>Hymenochaetales</taxon>
        <taxon>Hymenochaetaceae</taxon>
        <taxon>Pyrrhoderma</taxon>
    </lineage>
</organism>
<feature type="region of interest" description="Disordered" evidence="1">
    <location>
        <begin position="1"/>
        <end position="23"/>
    </location>
</feature>
<reference evidence="2 3" key="1">
    <citation type="journal article" date="2017" name="Mol. Ecol.">
        <title>Comparative and population genomic landscape of Phellinus noxius: A hypervariable fungus causing root rot in trees.</title>
        <authorList>
            <person name="Chung C.L."/>
            <person name="Lee T.J."/>
            <person name="Akiba M."/>
            <person name="Lee H.H."/>
            <person name="Kuo T.H."/>
            <person name="Liu D."/>
            <person name="Ke H.M."/>
            <person name="Yokoi T."/>
            <person name="Roa M.B."/>
            <person name="Lu M.J."/>
            <person name="Chang Y.Y."/>
            <person name="Ann P.J."/>
            <person name="Tsai J.N."/>
            <person name="Chen C.Y."/>
            <person name="Tzean S.S."/>
            <person name="Ota Y."/>
            <person name="Hattori T."/>
            <person name="Sahashi N."/>
            <person name="Liou R.F."/>
            <person name="Kikuchi T."/>
            <person name="Tsai I.J."/>
        </authorList>
    </citation>
    <scope>NUCLEOTIDE SEQUENCE [LARGE SCALE GENOMIC DNA]</scope>
    <source>
        <strain evidence="2 3">FFPRI411160</strain>
    </source>
</reference>
<accession>A0A286UFS8</accession>
<sequence length="109" mass="12815">MSSPLIKKMFKSKSEKPPKQPRNVMEGLEKEWKERIVGGATFTREKYSDWDCGVEYKYYRYRCTLGKGKDRKTLFVSIDTQIPNGQHQREVSSRISKFIDDENMGIKTK</sequence>
<name>A0A286UFS8_9AGAM</name>
<evidence type="ECO:0000256" key="1">
    <source>
        <dbReference type="SAM" id="MobiDB-lite"/>
    </source>
</evidence>
<dbReference type="InParanoid" id="A0A286UFS8"/>
<dbReference type="Proteomes" id="UP000217199">
    <property type="component" value="Unassembled WGS sequence"/>
</dbReference>